<dbReference type="PANTHER" id="PTHR43777">
    <property type="entry name" value="MOLYBDENUM COFACTOR CYTIDYLYLTRANSFERASE"/>
    <property type="match status" value="1"/>
</dbReference>
<dbReference type="SUPFAM" id="SSF53448">
    <property type="entry name" value="Nucleotide-diphospho-sugar transferases"/>
    <property type="match status" value="1"/>
</dbReference>
<dbReference type="Gene3D" id="3.90.550.10">
    <property type="entry name" value="Spore Coat Polysaccharide Biosynthesis Protein SpsA, Chain A"/>
    <property type="match status" value="1"/>
</dbReference>
<reference evidence="2" key="1">
    <citation type="submission" date="2023-05" db="EMBL/GenBank/DDBJ databases">
        <authorList>
            <person name="Zhang X."/>
        </authorList>
    </citation>
    <scope>NUCLEOTIDE SEQUENCE</scope>
    <source>
        <strain evidence="2">YF14B1</strain>
    </source>
</reference>
<dbReference type="PANTHER" id="PTHR43777:SF1">
    <property type="entry name" value="MOLYBDENUM COFACTOR CYTIDYLYLTRANSFERASE"/>
    <property type="match status" value="1"/>
</dbReference>
<feature type="domain" description="MobA-like NTP transferase" evidence="1">
    <location>
        <begin position="5"/>
        <end position="166"/>
    </location>
</feature>
<dbReference type="Pfam" id="PF12804">
    <property type="entry name" value="NTP_transf_3"/>
    <property type="match status" value="1"/>
</dbReference>
<gene>
    <name evidence="2" type="ORF">QNI16_26875</name>
</gene>
<dbReference type="InterPro" id="IPR025877">
    <property type="entry name" value="MobA-like_NTP_Trfase"/>
</dbReference>
<dbReference type="InterPro" id="IPR029044">
    <property type="entry name" value="Nucleotide-diphossugar_trans"/>
</dbReference>
<proteinExistence type="predicted"/>
<comment type="caution">
    <text evidence="2">The sequence shown here is derived from an EMBL/GenBank/DDBJ whole genome shotgun (WGS) entry which is preliminary data.</text>
</comment>
<sequence length="202" mass="22227">MIGILLLAAGASTRLGQPKQLLQFQGQSLIERSIQTILALDVTERVVVLGAHANEISSEIASLPIETIINHNWDEGMASSIRMGVNYMLQKKPNLEAIVLMLCDQPFVTPTLLTELIQIYEQTAAPIVASSYQDVLGVPALFAHGTFYKLLALKGDKGARSIIPDYQELLQFVSFPKGGIDIDTIEDYEKWLVTPQQSPGIY</sequence>
<evidence type="ECO:0000259" key="1">
    <source>
        <dbReference type="Pfam" id="PF12804"/>
    </source>
</evidence>
<name>A0AAE3QVQ9_9BACT</name>
<dbReference type="GO" id="GO:0016779">
    <property type="term" value="F:nucleotidyltransferase activity"/>
    <property type="evidence" value="ECO:0007669"/>
    <property type="project" value="UniProtKB-ARBA"/>
</dbReference>
<evidence type="ECO:0000313" key="3">
    <source>
        <dbReference type="Proteomes" id="UP001241110"/>
    </source>
</evidence>
<dbReference type="Proteomes" id="UP001241110">
    <property type="component" value="Unassembled WGS sequence"/>
</dbReference>
<dbReference type="CDD" id="cd04182">
    <property type="entry name" value="GT_2_like_f"/>
    <property type="match status" value="1"/>
</dbReference>
<organism evidence="2 3">
    <name type="scientific">Xanthocytophaga flava</name>
    <dbReference type="NCBI Taxonomy" id="3048013"/>
    <lineage>
        <taxon>Bacteria</taxon>
        <taxon>Pseudomonadati</taxon>
        <taxon>Bacteroidota</taxon>
        <taxon>Cytophagia</taxon>
        <taxon>Cytophagales</taxon>
        <taxon>Rhodocytophagaceae</taxon>
        <taxon>Xanthocytophaga</taxon>
    </lineage>
</organism>
<accession>A0AAE3QVQ9</accession>
<dbReference type="EMBL" id="JASJOS010000013">
    <property type="protein sequence ID" value="MDJ1484151.1"/>
    <property type="molecule type" value="Genomic_DNA"/>
</dbReference>
<evidence type="ECO:0000313" key="2">
    <source>
        <dbReference type="EMBL" id="MDJ1484151.1"/>
    </source>
</evidence>
<dbReference type="AlphaFoldDB" id="A0AAE3QVQ9"/>
<dbReference type="RefSeq" id="WP_313985050.1">
    <property type="nucleotide sequence ID" value="NZ_JASJOS010000013.1"/>
</dbReference>
<protein>
    <submittedName>
        <fullName evidence="2">Nucleotidyltransferase family protein</fullName>
    </submittedName>
</protein>